<keyword evidence="4" id="KW-1185">Reference proteome</keyword>
<dbReference type="InterPro" id="IPR050190">
    <property type="entry name" value="UPF0213_domain"/>
</dbReference>
<dbReference type="SUPFAM" id="SSF82771">
    <property type="entry name" value="GIY-YIG endonuclease"/>
    <property type="match status" value="1"/>
</dbReference>
<protein>
    <recommendedName>
        <fullName evidence="2">GIY-YIG domain-containing protein</fullName>
    </recommendedName>
</protein>
<dbReference type="Pfam" id="PF01541">
    <property type="entry name" value="GIY-YIG"/>
    <property type="match status" value="1"/>
</dbReference>
<comment type="similarity">
    <text evidence="1">Belongs to the UPF0213 family.</text>
</comment>
<dbReference type="PANTHER" id="PTHR34477:SF1">
    <property type="entry name" value="UPF0213 PROTEIN YHBQ"/>
    <property type="match status" value="1"/>
</dbReference>
<evidence type="ECO:0000313" key="4">
    <source>
        <dbReference type="Proteomes" id="UP000233398"/>
    </source>
</evidence>
<reference evidence="3 4" key="1">
    <citation type="submission" date="2017-11" db="EMBL/GenBank/DDBJ databases">
        <title>Rhodohalobacter 15182 sp. nov., isolated from a salt lake.</title>
        <authorList>
            <person name="Han S."/>
        </authorList>
    </citation>
    <scope>NUCLEOTIDE SEQUENCE [LARGE SCALE GENOMIC DNA]</scope>
    <source>
        <strain evidence="3 4">15182</strain>
    </source>
</reference>
<name>A0A2N0VGJ1_9BACT</name>
<dbReference type="AlphaFoldDB" id="A0A2N0VGJ1"/>
<organism evidence="3 4">
    <name type="scientific">Rhodohalobacter barkolensis</name>
    <dbReference type="NCBI Taxonomy" id="2053187"/>
    <lineage>
        <taxon>Bacteria</taxon>
        <taxon>Pseudomonadati</taxon>
        <taxon>Balneolota</taxon>
        <taxon>Balneolia</taxon>
        <taxon>Balneolales</taxon>
        <taxon>Balneolaceae</taxon>
        <taxon>Rhodohalobacter</taxon>
    </lineage>
</organism>
<dbReference type="InterPro" id="IPR000305">
    <property type="entry name" value="GIY-YIG_endonuc"/>
</dbReference>
<dbReference type="CDD" id="cd10449">
    <property type="entry name" value="GIY-YIG_SLX1_like"/>
    <property type="match status" value="1"/>
</dbReference>
<evidence type="ECO:0000256" key="1">
    <source>
        <dbReference type="ARBA" id="ARBA00007435"/>
    </source>
</evidence>
<dbReference type="RefSeq" id="WP_101073764.1">
    <property type="nucleotide sequence ID" value="NZ_PISP01000003.1"/>
</dbReference>
<feature type="domain" description="GIY-YIG" evidence="2">
    <location>
        <begin position="1"/>
        <end position="78"/>
    </location>
</feature>
<dbReference type="EMBL" id="PISP01000003">
    <property type="protein sequence ID" value="PKD43290.1"/>
    <property type="molecule type" value="Genomic_DNA"/>
</dbReference>
<evidence type="ECO:0000313" key="3">
    <source>
        <dbReference type="EMBL" id="PKD43290.1"/>
    </source>
</evidence>
<evidence type="ECO:0000259" key="2">
    <source>
        <dbReference type="PROSITE" id="PS50164"/>
    </source>
</evidence>
<dbReference type="Proteomes" id="UP000233398">
    <property type="component" value="Unassembled WGS sequence"/>
</dbReference>
<dbReference type="PROSITE" id="PS50164">
    <property type="entry name" value="GIY_YIG"/>
    <property type="match status" value="1"/>
</dbReference>
<accession>A0A2N0VGJ1</accession>
<gene>
    <name evidence="3" type="ORF">CWD77_11790</name>
</gene>
<dbReference type="PANTHER" id="PTHR34477">
    <property type="entry name" value="UPF0213 PROTEIN YHBQ"/>
    <property type="match status" value="1"/>
</dbReference>
<sequence>MSYYVYILYSVSVNRYYVGQMSNLEDRLKRHNQGRSKYTKPCIPWTLKYKERFESRSEVMKIEERIKSLKSRKELHGYIDLEVNELNTR</sequence>
<proteinExistence type="inferred from homology"/>
<dbReference type="OrthoDB" id="1495241at2"/>
<dbReference type="Gene3D" id="3.40.1440.10">
    <property type="entry name" value="GIY-YIG endonuclease"/>
    <property type="match status" value="1"/>
</dbReference>
<dbReference type="InterPro" id="IPR035901">
    <property type="entry name" value="GIY-YIG_endonuc_sf"/>
</dbReference>
<comment type="caution">
    <text evidence="3">The sequence shown here is derived from an EMBL/GenBank/DDBJ whole genome shotgun (WGS) entry which is preliminary data.</text>
</comment>